<protein>
    <submittedName>
        <fullName evidence="2">Ankyrin repeat domain 45</fullName>
    </submittedName>
</protein>
<name>A0A3B4ZMY4_9TELE</name>
<dbReference type="PROSITE" id="PS50088">
    <property type="entry name" value="ANK_REPEAT"/>
    <property type="match status" value="2"/>
</dbReference>
<dbReference type="SMART" id="SM00248">
    <property type="entry name" value="ANK"/>
    <property type="match status" value="3"/>
</dbReference>
<dbReference type="PANTHER" id="PTHR22677:SF4">
    <property type="entry name" value="USHER SYNDROME TYPE-1G PROTEIN-LIKE PROTEIN"/>
    <property type="match status" value="1"/>
</dbReference>
<accession>A0A3B4ZMY4</accession>
<dbReference type="SUPFAM" id="SSF48403">
    <property type="entry name" value="Ankyrin repeat"/>
    <property type="match status" value="1"/>
</dbReference>
<dbReference type="STRING" id="144197.ENSSPAP00000009046"/>
<dbReference type="InterPro" id="IPR002110">
    <property type="entry name" value="Ankyrin_rpt"/>
</dbReference>
<feature type="repeat" description="ANK" evidence="1">
    <location>
        <begin position="45"/>
        <end position="77"/>
    </location>
</feature>
<dbReference type="PROSITE" id="PS50297">
    <property type="entry name" value="ANK_REP_REGION"/>
    <property type="match status" value="2"/>
</dbReference>
<keyword evidence="1" id="KW-0040">ANK repeat</keyword>
<sequence>MSSIQEEIFKFVLSGDLEALKQLLAGVEESEESREQNLFGQKDEVGRNALMTASMLGRSDLVRELVAHGAPVNDQTVRGFSALHLTACWGRVDTARTLLELGADLKAETFKGETPVDLSRIYAKTDCIDCLILADAKQDLILLHVFLVSISAQNICTSNLSAKSDWIQNVKNQTVSDFTAQRRDLEDALQPILSKLSAHCKYSVAVRKNNLSRHEKKVSSSRSLTIKNGK</sequence>
<dbReference type="Pfam" id="PF12796">
    <property type="entry name" value="Ank_2"/>
    <property type="match status" value="1"/>
</dbReference>
<reference evidence="2" key="1">
    <citation type="submission" date="2023-09" db="UniProtKB">
        <authorList>
            <consortium name="Ensembl"/>
        </authorList>
    </citation>
    <scope>IDENTIFICATION</scope>
</reference>
<dbReference type="Gene3D" id="1.25.40.20">
    <property type="entry name" value="Ankyrin repeat-containing domain"/>
    <property type="match status" value="1"/>
</dbReference>
<organism evidence="2">
    <name type="scientific">Stegastes partitus</name>
    <name type="common">bicolor damselfish</name>
    <dbReference type="NCBI Taxonomy" id="144197"/>
    <lineage>
        <taxon>Eukaryota</taxon>
        <taxon>Metazoa</taxon>
        <taxon>Chordata</taxon>
        <taxon>Craniata</taxon>
        <taxon>Vertebrata</taxon>
        <taxon>Euteleostomi</taxon>
        <taxon>Actinopterygii</taxon>
        <taxon>Neopterygii</taxon>
        <taxon>Teleostei</taxon>
        <taxon>Neoteleostei</taxon>
        <taxon>Acanthomorphata</taxon>
        <taxon>Ovalentaria</taxon>
        <taxon>Pomacentridae</taxon>
        <taxon>Stegastes</taxon>
    </lineage>
</organism>
<feature type="repeat" description="ANK" evidence="1">
    <location>
        <begin position="78"/>
        <end position="110"/>
    </location>
</feature>
<dbReference type="GeneTree" id="ENSGT00390000008829"/>
<dbReference type="GO" id="GO:0008283">
    <property type="term" value="P:cell population proliferation"/>
    <property type="evidence" value="ECO:0007669"/>
    <property type="project" value="Ensembl"/>
</dbReference>
<dbReference type="Ensembl" id="ENSSPAT00000009209.1">
    <property type="protein sequence ID" value="ENSSPAP00000009046.1"/>
    <property type="gene ID" value="ENSSPAG00000006895.1"/>
</dbReference>
<evidence type="ECO:0000313" key="2">
    <source>
        <dbReference type="Ensembl" id="ENSSPAP00000009046.1"/>
    </source>
</evidence>
<dbReference type="InterPro" id="IPR036770">
    <property type="entry name" value="Ankyrin_rpt-contain_sf"/>
</dbReference>
<evidence type="ECO:0000256" key="1">
    <source>
        <dbReference type="PROSITE-ProRule" id="PRU00023"/>
    </source>
</evidence>
<dbReference type="AlphaFoldDB" id="A0A3B4ZMY4"/>
<dbReference type="InterPro" id="IPR039323">
    <property type="entry name" value="ANKRD_45/46/60"/>
</dbReference>
<proteinExistence type="predicted"/>
<dbReference type="PANTHER" id="PTHR22677">
    <property type="entry name" value="ANKYRIN REPEAT DOMAIN-CONTAINING PROTEIN 60"/>
    <property type="match status" value="1"/>
</dbReference>